<organism evidence="1 3">
    <name type="scientific">Glycomyces lechevalierae</name>
    <dbReference type="NCBI Taxonomy" id="256034"/>
    <lineage>
        <taxon>Bacteria</taxon>
        <taxon>Bacillati</taxon>
        <taxon>Actinomycetota</taxon>
        <taxon>Actinomycetes</taxon>
        <taxon>Glycomycetales</taxon>
        <taxon>Glycomycetaceae</taxon>
        <taxon>Glycomyces</taxon>
    </lineage>
</organism>
<dbReference type="Proteomes" id="UP001183604">
    <property type="component" value="Unassembled WGS sequence"/>
</dbReference>
<evidence type="ECO:0000313" key="3">
    <source>
        <dbReference type="Proteomes" id="UP001145799"/>
    </source>
</evidence>
<evidence type="ECO:0000313" key="1">
    <source>
        <dbReference type="EMBL" id="MDA1383479.1"/>
    </source>
</evidence>
<sequence length="168" mass="18703">MTPPDPAQRLSAALNRLYAAFAHIPRPTAIEACPHCWTNRDTAALLAPVPLRDMTADMLRRYAAKALTTVGTEADFRYFVPRLLDIACTTGFDHPNLEILLDRLRLAEWTRWGPAGQDAIRDLLQVRRAAALSESQNDVEDMFGQEEARAMIDVIDDFLGPRGTPTDA</sequence>
<name>A0A9X3PG11_9ACTN</name>
<evidence type="ECO:0000313" key="2">
    <source>
        <dbReference type="EMBL" id="MDR7336485.1"/>
    </source>
</evidence>
<proteinExistence type="predicted"/>
<accession>A0A9X3PG11</accession>
<comment type="caution">
    <text evidence="1">The sequence shown here is derived from an EMBL/GenBank/DDBJ whole genome shotgun (WGS) entry which is preliminary data.</text>
</comment>
<evidence type="ECO:0000313" key="4">
    <source>
        <dbReference type="Proteomes" id="UP001183604"/>
    </source>
</evidence>
<gene>
    <name evidence="2" type="ORF">J2S69_000204</name>
    <name evidence="1" type="ORF">O2L01_00685</name>
</gene>
<dbReference type="EMBL" id="JAPZVQ010000001">
    <property type="protein sequence ID" value="MDA1383479.1"/>
    <property type="molecule type" value="Genomic_DNA"/>
</dbReference>
<dbReference type="RefSeq" id="WP_270119525.1">
    <property type="nucleotide sequence ID" value="NZ_BAAAOM010000002.1"/>
</dbReference>
<dbReference type="Proteomes" id="UP001145799">
    <property type="component" value="Unassembled WGS sequence"/>
</dbReference>
<reference evidence="2 4" key="2">
    <citation type="submission" date="2023-07" db="EMBL/GenBank/DDBJ databases">
        <title>Sequencing the genomes of 1000 actinobacteria strains.</title>
        <authorList>
            <person name="Klenk H.-P."/>
        </authorList>
    </citation>
    <scope>NUCLEOTIDE SEQUENCE [LARGE SCALE GENOMIC DNA]</scope>
    <source>
        <strain evidence="2 4">DSM 44724</strain>
    </source>
</reference>
<dbReference type="EMBL" id="JAVDYD010000001">
    <property type="protein sequence ID" value="MDR7336485.1"/>
    <property type="molecule type" value="Genomic_DNA"/>
</dbReference>
<keyword evidence="4" id="KW-1185">Reference proteome</keyword>
<reference evidence="1" key="1">
    <citation type="submission" date="2022-12" db="EMBL/GenBank/DDBJ databases">
        <title>Gycomyces niveus sp.nov., a novel actinomycete isolated from soil in Shouguang.</title>
        <authorList>
            <person name="Yang X."/>
        </authorList>
    </citation>
    <scope>NUCLEOTIDE SEQUENCE</scope>
    <source>
        <strain evidence="1">DSM 44724</strain>
    </source>
</reference>
<protein>
    <submittedName>
        <fullName evidence="1">Uncharacterized protein</fullName>
    </submittedName>
</protein>
<dbReference type="AlphaFoldDB" id="A0A9X3PG11"/>